<dbReference type="KEGG" id="cbei:LF65_04922"/>
<proteinExistence type="predicted"/>
<accession>A0A0B5QKJ4</accession>
<dbReference type="EMBL" id="CP010086">
    <property type="protein sequence ID" value="AJH01451.1"/>
    <property type="molecule type" value="Genomic_DNA"/>
</dbReference>
<dbReference type="Proteomes" id="UP000031866">
    <property type="component" value="Chromosome"/>
</dbReference>
<gene>
    <name evidence="1" type="ORF">LF65_04922</name>
</gene>
<evidence type="ECO:0000313" key="1">
    <source>
        <dbReference type="EMBL" id="AJH01451.1"/>
    </source>
</evidence>
<organism evidence="1 2">
    <name type="scientific">Clostridium beijerinckii</name>
    <name type="common">Clostridium MP</name>
    <dbReference type="NCBI Taxonomy" id="1520"/>
    <lineage>
        <taxon>Bacteria</taxon>
        <taxon>Bacillati</taxon>
        <taxon>Bacillota</taxon>
        <taxon>Clostridia</taxon>
        <taxon>Eubacteriales</taxon>
        <taxon>Clostridiaceae</taxon>
        <taxon>Clostridium</taxon>
    </lineage>
</organism>
<dbReference type="OrthoDB" id="286090at2"/>
<protein>
    <submittedName>
        <fullName evidence="1">Uncharacterized protein</fullName>
    </submittedName>
</protein>
<dbReference type="RefSeq" id="WP_052482996.1">
    <property type="nucleotide sequence ID" value="NZ_CP010086.2"/>
</dbReference>
<evidence type="ECO:0000313" key="2">
    <source>
        <dbReference type="Proteomes" id="UP000031866"/>
    </source>
</evidence>
<reference evidence="2" key="1">
    <citation type="submission" date="2014-12" db="EMBL/GenBank/DDBJ databases">
        <title>Genome sequence of Clostridium beijerinckii strain 59B.</title>
        <authorList>
            <person name="Little G.T."/>
            <person name="Minton N.P."/>
        </authorList>
    </citation>
    <scope>NUCLEOTIDE SEQUENCE [LARGE SCALE GENOMIC DNA]</scope>
    <source>
        <strain evidence="2">59B</strain>
    </source>
</reference>
<sequence length="170" mass="20138">MVRYRISKYNPVYRDEDGNYTREEWTAISDVEKTINGDKLSLEEYLDIESKYIIILDNILNELSIENLYVMELEEQKNSINDEYVFTGFTKEIVRKISSLEEGQQLNRKEINYIIKAMLREIVWCGLYSKTIHVIIKSGFDFYINIICPKLSESVIENARRIGIYIEEIK</sequence>
<dbReference type="STRING" id="1520.LF65_04922"/>
<name>A0A0B5QKJ4_CLOBE</name>
<dbReference type="AlphaFoldDB" id="A0A0B5QKJ4"/>